<proteinExistence type="predicted"/>
<name>A0A1H4CLU8_9BACT</name>
<feature type="domain" description="PASTA" evidence="3">
    <location>
        <begin position="39"/>
        <end position="105"/>
    </location>
</feature>
<keyword evidence="2" id="KW-0472">Membrane</keyword>
<dbReference type="InterPro" id="IPR005543">
    <property type="entry name" value="PASTA_dom"/>
</dbReference>
<gene>
    <name evidence="4" type="ORF">SAMN05192529_13327</name>
</gene>
<evidence type="ECO:0000313" key="4">
    <source>
        <dbReference type="EMBL" id="SEA61426.1"/>
    </source>
</evidence>
<sequence>MGNTKNIKSILLNLVIIIALSVLILFIFFSSLKSITRHGESISVPDVTGMPSSAAMAKISALGLQPVVLDTVFYDTLSPLSIVTQTPAASSKVKENHIIYLTINRAVPPTIQMPNLVGYSLNSASLLLKSFGLHLGNHTYTANLVKDAVVKQMLGDSEIVAGTRIPMGTTIDLVIGDGSGSQMMSVPDIIGMQLSEAKDYISSMNCSIGAVTPDIDVQHSDSAYIYKQDPSSTIINEQGQTGHVRMKIGGTIDVWVSSQPPAPGAQPPGPGPAGAH</sequence>
<evidence type="ECO:0000256" key="2">
    <source>
        <dbReference type="SAM" id="Phobius"/>
    </source>
</evidence>
<dbReference type="Gene3D" id="3.30.10.20">
    <property type="match status" value="3"/>
</dbReference>
<dbReference type="RefSeq" id="WP_091401171.1">
    <property type="nucleotide sequence ID" value="NZ_FNQY01000033.1"/>
</dbReference>
<dbReference type="Pfam" id="PF03793">
    <property type="entry name" value="PASTA"/>
    <property type="match status" value="2"/>
</dbReference>
<dbReference type="STRING" id="551991.SAMN05192529_13327"/>
<dbReference type="PROSITE" id="PS51178">
    <property type="entry name" value="PASTA"/>
    <property type="match status" value="1"/>
</dbReference>
<dbReference type="Proteomes" id="UP000199041">
    <property type="component" value="Unassembled WGS sequence"/>
</dbReference>
<dbReference type="CDD" id="cd06577">
    <property type="entry name" value="PASTA_pknB"/>
    <property type="match status" value="3"/>
</dbReference>
<feature type="transmembrane region" description="Helical" evidence="2">
    <location>
        <begin position="12"/>
        <end position="32"/>
    </location>
</feature>
<accession>A0A1H4CLU8</accession>
<dbReference type="OrthoDB" id="9803895at2"/>
<dbReference type="SMART" id="SM00740">
    <property type="entry name" value="PASTA"/>
    <property type="match status" value="3"/>
</dbReference>
<evidence type="ECO:0000259" key="3">
    <source>
        <dbReference type="PROSITE" id="PS51178"/>
    </source>
</evidence>
<evidence type="ECO:0000313" key="5">
    <source>
        <dbReference type="Proteomes" id="UP000199041"/>
    </source>
</evidence>
<organism evidence="4 5">
    <name type="scientific">Arachidicoccus rhizosphaerae</name>
    <dbReference type="NCBI Taxonomy" id="551991"/>
    <lineage>
        <taxon>Bacteria</taxon>
        <taxon>Pseudomonadati</taxon>
        <taxon>Bacteroidota</taxon>
        <taxon>Chitinophagia</taxon>
        <taxon>Chitinophagales</taxon>
        <taxon>Chitinophagaceae</taxon>
        <taxon>Arachidicoccus</taxon>
    </lineage>
</organism>
<feature type="region of interest" description="Disordered" evidence="1">
    <location>
        <begin position="257"/>
        <end position="276"/>
    </location>
</feature>
<reference evidence="4 5" key="1">
    <citation type="submission" date="2016-10" db="EMBL/GenBank/DDBJ databases">
        <authorList>
            <person name="de Groot N.N."/>
        </authorList>
    </citation>
    <scope>NUCLEOTIDE SEQUENCE [LARGE SCALE GENOMIC DNA]</scope>
    <source>
        <strain evidence="4 5">Vu-144</strain>
    </source>
</reference>
<keyword evidence="2" id="KW-0812">Transmembrane</keyword>
<feature type="compositionally biased region" description="Pro residues" evidence="1">
    <location>
        <begin position="260"/>
        <end position="276"/>
    </location>
</feature>
<keyword evidence="5" id="KW-1185">Reference proteome</keyword>
<protein>
    <submittedName>
        <fullName evidence="4">PASTA domain-containing protein</fullName>
    </submittedName>
</protein>
<dbReference type="AlphaFoldDB" id="A0A1H4CLU8"/>
<dbReference type="EMBL" id="FNQY01000033">
    <property type="protein sequence ID" value="SEA61426.1"/>
    <property type="molecule type" value="Genomic_DNA"/>
</dbReference>
<keyword evidence="2" id="KW-1133">Transmembrane helix</keyword>
<evidence type="ECO:0000256" key="1">
    <source>
        <dbReference type="SAM" id="MobiDB-lite"/>
    </source>
</evidence>